<evidence type="ECO:0000313" key="5">
    <source>
        <dbReference type="EMBL" id="MBD2196197.1"/>
    </source>
</evidence>
<evidence type="ECO:0000256" key="2">
    <source>
        <dbReference type="ARBA" id="ARBA00008841"/>
    </source>
</evidence>
<protein>
    <submittedName>
        <fullName evidence="5">IS1 family transposase</fullName>
    </submittedName>
</protein>
<proteinExistence type="inferred from homology"/>
<keyword evidence="4" id="KW-0233">DNA recombination</keyword>
<name>A0ABR8A878_9CYAN</name>
<gene>
    <name evidence="5" type="ORF">H6G24_11915</name>
</gene>
<evidence type="ECO:0000256" key="4">
    <source>
        <dbReference type="ARBA" id="ARBA00023172"/>
    </source>
</evidence>
<dbReference type="Pfam" id="PF03400">
    <property type="entry name" value="DDE_Tnp_IS1"/>
    <property type="match status" value="1"/>
</dbReference>
<accession>A0ABR8A878</accession>
<dbReference type="Proteomes" id="UP000658514">
    <property type="component" value="Unassembled WGS sequence"/>
</dbReference>
<dbReference type="EMBL" id="JACJQH010000016">
    <property type="protein sequence ID" value="MBD2196197.1"/>
    <property type="molecule type" value="Genomic_DNA"/>
</dbReference>
<organism evidence="5 6">
    <name type="scientific">Calothrix parietina FACHB-288</name>
    <dbReference type="NCBI Taxonomy" id="2692896"/>
    <lineage>
        <taxon>Bacteria</taxon>
        <taxon>Bacillati</taxon>
        <taxon>Cyanobacteriota</taxon>
        <taxon>Cyanophyceae</taxon>
        <taxon>Nostocales</taxon>
        <taxon>Calotrichaceae</taxon>
        <taxon>Calothrix</taxon>
    </lineage>
</organism>
<comment type="similarity">
    <text evidence="2">Belongs to the transposase 27 family.</text>
</comment>
<dbReference type="InterPro" id="IPR051354">
    <property type="entry name" value="Transposase_27_IS1"/>
</dbReference>
<evidence type="ECO:0000256" key="3">
    <source>
        <dbReference type="ARBA" id="ARBA00022578"/>
    </source>
</evidence>
<keyword evidence="3" id="KW-0815">Transposition</keyword>
<keyword evidence="6" id="KW-1185">Reference proteome</keyword>
<sequence>MEKVNKVHHTTAINWVREVTSALPDTPNKSEIPEVTEVDELETFIGKKNKIWLWTAGNHSDTGIIAWVLGDRSSETFKKLWLIIKCWASYFYVTRGFAVYPCFIVHKRV</sequence>
<comment type="function">
    <text evidence="1">Absolutely required for transposition of IS1.</text>
</comment>
<dbReference type="InterPro" id="IPR005063">
    <property type="entry name" value="Transposase_27"/>
</dbReference>
<evidence type="ECO:0000256" key="1">
    <source>
        <dbReference type="ARBA" id="ARBA00004091"/>
    </source>
</evidence>
<dbReference type="PANTHER" id="PTHR33293:SF1">
    <property type="entry name" value="INSERTION ELEMENT IS1 1 PROTEIN INSB-RELATED"/>
    <property type="match status" value="1"/>
</dbReference>
<dbReference type="PANTHER" id="PTHR33293">
    <property type="entry name" value="INSERTION ELEMENT IS1 1 PROTEIN INSB-RELATED"/>
    <property type="match status" value="1"/>
</dbReference>
<comment type="caution">
    <text evidence="5">The sequence shown here is derived from an EMBL/GenBank/DDBJ whole genome shotgun (WGS) entry which is preliminary data.</text>
</comment>
<reference evidence="5 6" key="1">
    <citation type="journal article" date="2020" name="ISME J.">
        <title>Comparative genomics reveals insights into cyanobacterial evolution and habitat adaptation.</title>
        <authorList>
            <person name="Chen M.Y."/>
            <person name="Teng W.K."/>
            <person name="Zhao L."/>
            <person name="Hu C.X."/>
            <person name="Zhou Y.K."/>
            <person name="Han B.P."/>
            <person name="Song L.R."/>
            <person name="Shu W.S."/>
        </authorList>
    </citation>
    <scope>NUCLEOTIDE SEQUENCE [LARGE SCALE GENOMIC DNA]</scope>
    <source>
        <strain evidence="5 6">FACHB-288</strain>
    </source>
</reference>
<evidence type="ECO:0000313" key="6">
    <source>
        <dbReference type="Proteomes" id="UP000658514"/>
    </source>
</evidence>